<dbReference type="Gene3D" id="1.10.10.10">
    <property type="entry name" value="Winged helix-like DNA-binding domain superfamily/Winged helix DNA-binding domain"/>
    <property type="match status" value="1"/>
</dbReference>
<accession>A0A1W1HKK2</accession>
<evidence type="ECO:0000313" key="5">
    <source>
        <dbReference type="EMBL" id="SLM33021.1"/>
    </source>
</evidence>
<reference evidence="5 6" key="1">
    <citation type="submission" date="2017-03" db="EMBL/GenBank/DDBJ databases">
        <authorList>
            <person name="Afonso C.L."/>
            <person name="Miller P.J."/>
            <person name="Scott M.A."/>
            <person name="Spackman E."/>
            <person name="Goraichik I."/>
            <person name="Dimitrov K.M."/>
            <person name="Suarez D.L."/>
            <person name="Swayne D.E."/>
        </authorList>
    </citation>
    <scope>NUCLEOTIDE SEQUENCE [LARGE SCALE GENOMIC DNA]</scope>
    <source>
        <strain evidence="5">PRJEB14757</strain>
    </source>
</reference>
<dbReference type="AlphaFoldDB" id="A0A1W1HKK2"/>
<dbReference type="SMART" id="SM00345">
    <property type="entry name" value="HTH_GNTR"/>
    <property type="match status" value="1"/>
</dbReference>
<dbReference type="CDD" id="cd07377">
    <property type="entry name" value="WHTH_GntR"/>
    <property type="match status" value="1"/>
</dbReference>
<dbReference type="InterPro" id="IPR036388">
    <property type="entry name" value="WH-like_DNA-bd_sf"/>
</dbReference>
<dbReference type="SMART" id="SM00895">
    <property type="entry name" value="FCD"/>
    <property type="match status" value="1"/>
</dbReference>
<keyword evidence="6" id="KW-1185">Reference proteome</keyword>
<organism evidence="5 6">
    <name type="scientific">Desulfamplus magnetovallimortis</name>
    <dbReference type="NCBI Taxonomy" id="1246637"/>
    <lineage>
        <taxon>Bacteria</taxon>
        <taxon>Pseudomonadati</taxon>
        <taxon>Thermodesulfobacteriota</taxon>
        <taxon>Desulfobacteria</taxon>
        <taxon>Desulfobacterales</taxon>
        <taxon>Desulfobacteraceae</taxon>
        <taxon>Desulfamplus</taxon>
    </lineage>
</organism>
<dbReference type="SUPFAM" id="SSF46785">
    <property type="entry name" value="Winged helix' DNA-binding domain"/>
    <property type="match status" value="1"/>
</dbReference>
<dbReference type="STRING" id="1246637.MTBBW1_850009"/>
<evidence type="ECO:0000313" key="6">
    <source>
        <dbReference type="Proteomes" id="UP000191931"/>
    </source>
</evidence>
<dbReference type="EMBL" id="FWEV01000331">
    <property type="protein sequence ID" value="SLM33021.1"/>
    <property type="molecule type" value="Genomic_DNA"/>
</dbReference>
<keyword evidence="1" id="KW-0805">Transcription regulation</keyword>
<dbReference type="Pfam" id="PF07729">
    <property type="entry name" value="FCD"/>
    <property type="match status" value="1"/>
</dbReference>
<dbReference type="Proteomes" id="UP000191931">
    <property type="component" value="Unassembled WGS sequence"/>
</dbReference>
<dbReference type="InterPro" id="IPR036390">
    <property type="entry name" value="WH_DNA-bd_sf"/>
</dbReference>
<dbReference type="Gene3D" id="1.20.120.530">
    <property type="entry name" value="GntR ligand-binding domain-like"/>
    <property type="match status" value="1"/>
</dbReference>
<dbReference type="InterPro" id="IPR011711">
    <property type="entry name" value="GntR_C"/>
</dbReference>
<dbReference type="GO" id="GO:0003700">
    <property type="term" value="F:DNA-binding transcription factor activity"/>
    <property type="evidence" value="ECO:0007669"/>
    <property type="project" value="InterPro"/>
</dbReference>
<dbReference type="RefSeq" id="WP_080803081.1">
    <property type="nucleotide sequence ID" value="NZ_LT828544.1"/>
</dbReference>
<name>A0A1W1HKK2_9BACT</name>
<keyword evidence="2" id="KW-0238">DNA-binding</keyword>
<dbReference type="InterPro" id="IPR000524">
    <property type="entry name" value="Tscrpt_reg_HTH_GntR"/>
</dbReference>
<dbReference type="OrthoDB" id="5420670at2"/>
<proteinExistence type="predicted"/>
<dbReference type="SUPFAM" id="SSF48008">
    <property type="entry name" value="GntR ligand-binding domain-like"/>
    <property type="match status" value="1"/>
</dbReference>
<sequence length="222" mass="25706">MKNLGIDYENLDQKVYQVIKNMIEERKLLPGEKIPQEKLAKELGISRTPLISALKFLEHEKLVQAKPRRGYFVRLFTTDEMISIFEIRELLEGLSARRAALSIKKEDAELLQGIFKPFLNKDKITDYQAYSRADRKFHTIIAQIGSKEFLTAILQTLNIITLAYQNITSEGLIREPNDTIDDHLKITEAICSHDSEKAEMLMREHLQGSIKQMKTMLKKEEK</sequence>
<gene>
    <name evidence="5" type="ORF">MTBBW1_850009</name>
</gene>
<evidence type="ECO:0000256" key="3">
    <source>
        <dbReference type="ARBA" id="ARBA00023163"/>
    </source>
</evidence>
<dbReference type="InterPro" id="IPR008920">
    <property type="entry name" value="TF_FadR/GntR_C"/>
</dbReference>
<evidence type="ECO:0000259" key="4">
    <source>
        <dbReference type="PROSITE" id="PS50949"/>
    </source>
</evidence>
<feature type="domain" description="HTH gntR-type" evidence="4">
    <location>
        <begin position="9"/>
        <end position="76"/>
    </location>
</feature>
<evidence type="ECO:0000256" key="1">
    <source>
        <dbReference type="ARBA" id="ARBA00023015"/>
    </source>
</evidence>
<keyword evidence="3" id="KW-0804">Transcription</keyword>
<protein>
    <submittedName>
        <fullName evidence="5">Putative Bacterial regulatory s, gntR family protein</fullName>
    </submittedName>
</protein>
<dbReference type="PANTHER" id="PTHR43537">
    <property type="entry name" value="TRANSCRIPTIONAL REGULATOR, GNTR FAMILY"/>
    <property type="match status" value="1"/>
</dbReference>
<dbReference type="GO" id="GO:0003677">
    <property type="term" value="F:DNA binding"/>
    <property type="evidence" value="ECO:0007669"/>
    <property type="project" value="UniProtKB-KW"/>
</dbReference>
<dbReference type="PROSITE" id="PS50949">
    <property type="entry name" value="HTH_GNTR"/>
    <property type="match status" value="1"/>
</dbReference>
<dbReference type="PANTHER" id="PTHR43537:SF45">
    <property type="entry name" value="GNTR FAMILY REGULATORY PROTEIN"/>
    <property type="match status" value="1"/>
</dbReference>
<dbReference type="Pfam" id="PF00392">
    <property type="entry name" value="GntR"/>
    <property type="match status" value="1"/>
</dbReference>
<evidence type="ECO:0000256" key="2">
    <source>
        <dbReference type="ARBA" id="ARBA00023125"/>
    </source>
</evidence>